<keyword evidence="1" id="KW-0732">Signal</keyword>
<evidence type="ECO:0000313" key="3">
    <source>
        <dbReference type="EMBL" id="ARP85180.1"/>
    </source>
</evidence>
<dbReference type="EMBL" id="CP021109">
    <property type="protein sequence ID" value="ARP85180.1"/>
    <property type="molecule type" value="Genomic_DNA"/>
</dbReference>
<organism evidence="3 4">
    <name type="scientific">Bordetella genomosp. 9</name>
    <dbReference type="NCBI Taxonomy" id="1416803"/>
    <lineage>
        <taxon>Bacteria</taxon>
        <taxon>Pseudomonadati</taxon>
        <taxon>Pseudomonadota</taxon>
        <taxon>Betaproteobacteria</taxon>
        <taxon>Burkholderiales</taxon>
        <taxon>Alcaligenaceae</taxon>
        <taxon>Bordetella</taxon>
    </lineage>
</organism>
<evidence type="ECO:0000259" key="2">
    <source>
        <dbReference type="Pfam" id="PF03724"/>
    </source>
</evidence>
<dbReference type="AlphaFoldDB" id="A0A1W6YVR8"/>
<dbReference type="InterPro" id="IPR005184">
    <property type="entry name" value="DUF306_Meta_HslJ"/>
</dbReference>
<keyword evidence="4" id="KW-1185">Reference proteome</keyword>
<sequence length="174" mass="18881">MPFLSLSRCLVLSLAAAGLAGCSTTTGQAQAQGPGARQAATTPDSLAQTQWRLVRWQSPDGSDYPMPLDRIYPPMSIAFTAKNRDYRVTGYSGCNEFNGTYALEKGKLIITLPSTRALTCATPDLREAERAYLSAIAHISTFTLDSGGSPHRMTFNVRNGDVLTFTRDRDVSAR</sequence>
<accession>A0A1W6YVR8</accession>
<feature type="signal peptide" evidence="1">
    <location>
        <begin position="1"/>
        <end position="31"/>
    </location>
</feature>
<evidence type="ECO:0000313" key="4">
    <source>
        <dbReference type="Proteomes" id="UP000194139"/>
    </source>
</evidence>
<dbReference type="PANTHER" id="PTHR35535:SF2">
    <property type="entry name" value="DUF306 DOMAIN-CONTAINING PROTEIN"/>
    <property type="match status" value="1"/>
</dbReference>
<dbReference type="Gene3D" id="2.40.128.270">
    <property type="match status" value="1"/>
</dbReference>
<dbReference type="RefSeq" id="WP_086071390.1">
    <property type="nucleotide sequence ID" value="NZ_CP021109.1"/>
</dbReference>
<dbReference type="InterPro" id="IPR038670">
    <property type="entry name" value="HslJ-like_sf"/>
</dbReference>
<gene>
    <name evidence="3" type="ORF">CAL13_02320</name>
</gene>
<feature type="domain" description="DUF306" evidence="2">
    <location>
        <begin position="45"/>
        <end position="165"/>
    </location>
</feature>
<reference evidence="3 4" key="1">
    <citation type="submission" date="2017-05" db="EMBL/GenBank/DDBJ databases">
        <title>Complete and WGS of Bordetella genogroups.</title>
        <authorList>
            <person name="Spilker T."/>
            <person name="LiPuma J."/>
        </authorList>
    </citation>
    <scope>NUCLEOTIDE SEQUENCE [LARGE SCALE GENOMIC DNA]</scope>
    <source>
        <strain evidence="3 4">AU17164</strain>
    </source>
</reference>
<dbReference type="InterPro" id="IPR053147">
    <property type="entry name" value="Hsp_HslJ-like"/>
</dbReference>
<name>A0A1W6YVR8_9BORD</name>
<feature type="chain" id="PRO_5010882751" description="DUF306 domain-containing protein" evidence="1">
    <location>
        <begin position="32"/>
        <end position="174"/>
    </location>
</feature>
<evidence type="ECO:0000256" key="1">
    <source>
        <dbReference type="SAM" id="SignalP"/>
    </source>
</evidence>
<dbReference type="Proteomes" id="UP000194139">
    <property type="component" value="Chromosome"/>
</dbReference>
<dbReference type="PANTHER" id="PTHR35535">
    <property type="entry name" value="HEAT SHOCK PROTEIN HSLJ"/>
    <property type="match status" value="1"/>
</dbReference>
<protein>
    <recommendedName>
        <fullName evidence="2">DUF306 domain-containing protein</fullName>
    </recommendedName>
</protein>
<dbReference type="Pfam" id="PF03724">
    <property type="entry name" value="META"/>
    <property type="match status" value="1"/>
</dbReference>
<proteinExistence type="predicted"/>